<keyword evidence="6 9" id="KW-1133">Transmembrane helix</keyword>
<evidence type="ECO:0000256" key="2">
    <source>
        <dbReference type="ARBA" id="ARBA00008034"/>
    </source>
</evidence>
<comment type="similarity">
    <text evidence="2 8">Belongs to the ABC-3 integral membrane protein family.</text>
</comment>
<dbReference type="CDD" id="cd06550">
    <property type="entry name" value="TM_ABC_iron-siderophores_like"/>
    <property type="match status" value="1"/>
</dbReference>
<dbReference type="EMBL" id="BAAAMN010000048">
    <property type="protein sequence ID" value="GAA2041158.1"/>
    <property type="molecule type" value="Genomic_DNA"/>
</dbReference>
<dbReference type="RefSeq" id="WP_343958587.1">
    <property type="nucleotide sequence ID" value="NZ_BAAAMN010000048.1"/>
</dbReference>
<keyword evidence="11" id="KW-1185">Reference proteome</keyword>
<evidence type="ECO:0000313" key="10">
    <source>
        <dbReference type="EMBL" id="GAA2041158.1"/>
    </source>
</evidence>
<dbReference type="Proteomes" id="UP001501461">
    <property type="component" value="Unassembled WGS sequence"/>
</dbReference>
<feature type="transmembrane region" description="Helical" evidence="9">
    <location>
        <begin position="104"/>
        <end position="122"/>
    </location>
</feature>
<protein>
    <submittedName>
        <fullName evidence="10">Uncharacterized protein</fullName>
    </submittedName>
</protein>
<dbReference type="Gene3D" id="1.10.3470.10">
    <property type="entry name" value="ABC transporter involved in vitamin B12 uptake, BtuC"/>
    <property type="match status" value="2"/>
</dbReference>
<evidence type="ECO:0000256" key="7">
    <source>
        <dbReference type="ARBA" id="ARBA00023136"/>
    </source>
</evidence>
<keyword evidence="7 9" id="KW-0472">Membrane</keyword>
<comment type="caution">
    <text evidence="10">The sequence shown here is derived from an EMBL/GenBank/DDBJ whole genome shotgun (WGS) entry which is preliminary data.</text>
</comment>
<gene>
    <name evidence="10" type="ORF">GCM10009720_22020</name>
</gene>
<feature type="transmembrane region" description="Helical" evidence="9">
    <location>
        <begin position="450"/>
        <end position="472"/>
    </location>
</feature>
<name>A0ABP5G8F6_9MICC</name>
<dbReference type="SUPFAM" id="SSF81345">
    <property type="entry name" value="ABC transporter involved in vitamin B12 uptake, BtuC"/>
    <property type="match status" value="2"/>
</dbReference>
<evidence type="ECO:0000256" key="8">
    <source>
        <dbReference type="RuleBase" id="RU003943"/>
    </source>
</evidence>
<dbReference type="Pfam" id="PF00950">
    <property type="entry name" value="ABC-3"/>
    <property type="match status" value="2"/>
</dbReference>
<feature type="transmembrane region" description="Helical" evidence="9">
    <location>
        <begin position="72"/>
        <end position="92"/>
    </location>
</feature>
<accession>A0ABP5G8F6</accession>
<dbReference type="PANTHER" id="PTHR30477:SF8">
    <property type="entry name" value="METAL TRANSPORT SYSTEM MEMBRANE PROTEIN CT_070-RELATED"/>
    <property type="match status" value="1"/>
</dbReference>
<evidence type="ECO:0000256" key="1">
    <source>
        <dbReference type="ARBA" id="ARBA00004651"/>
    </source>
</evidence>
<evidence type="ECO:0000256" key="3">
    <source>
        <dbReference type="ARBA" id="ARBA00022448"/>
    </source>
</evidence>
<feature type="transmembrane region" description="Helical" evidence="9">
    <location>
        <begin position="397"/>
        <end position="417"/>
    </location>
</feature>
<feature type="transmembrane region" description="Helical" evidence="9">
    <location>
        <begin position="340"/>
        <end position="359"/>
    </location>
</feature>
<reference evidence="11" key="1">
    <citation type="journal article" date="2019" name="Int. J. Syst. Evol. Microbiol.">
        <title>The Global Catalogue of Microorganisms (GCM) 10K type strain sequencing project: providing services to taxonomists for standard genome sequencing and annotation.</title>
        <authorList>
            <consortium name="The Broad Institute Genomics Platform"/>
            <consortium name="The Broad Institute Genome Sequencing Center for Infectious Disease"/>
            <person name="Wu L."/>
            <person name="Ma J."/>
        </authorList>
    </citation>
    <scope>NUCLEOTIDE SEQUENCE [LARGE SCALE GENOMIC DNA]</scope>
    <source>
        <strain evidence="11">JCM 13595</strain>
    </source>
</reference>
<feature type="transmembrane region" description="Helical" evidence="9">
    <location>
        <begin position="366"/>
        <end position="385"/>
    </location>
</feature>
<feature type="transmembrane region" description="Helical" evidence="9">
    <location>
        <begin position="12"/>
        <end position="35"/>
    </location>
</feature>
<feature type="transmembrane region" description="Helical" evidence="9">
    <location>
        <begin position="231"/>
        <end position="253"/>
    </location>
</feature>
<organism evidence="10 11">
    <name type="scientific">Yaniella flava</name>
    <dbReference type="NCBI Taxonomy" id="287930"/>
    <lineage>
        <taxon>Bacteria</taxon>
        <taxon>Bacillati</taxon>
        <taxon>Actinomycetota</taxon>
        <taxon>Actinomycetes</taxon>
        <taxon>Micrococcales</taxon>
        <taxon>Micrococcaceae</taxon>
        <taxon>Yaniella</taxon>
    </lineage>
</organism>
<comment type="subcellular location">
    <subcellularLocation>
        <location evidence="1 8">Cell membrane</location>
        <topology evidence="1 8">Multi-pass membrane protein</topology>
    </subcellularLocation>
</comment>
<dbReference type="PANTHER" id="PTHR30477">
    <property type="entry name" value="ABC-TRANSPORTER METAL-BINDING PROTEIN"/>
    <property type="match status" value="1"/>
</dbReference>
<evidence type="ECO:0000256" key="5">
    <source>
        <dbReference type="ARBA" id="ARBA00022692"/>
    </source>
</evidence>
<feature type="transmembrane region" description="Helical" evidence="9">
    <location>
        <begin position="149"/>
        <end position="167"/>
    </location>
</feature>
<keyword evidence="3 8" id="KW-0813">Transport</keyword>
<proteinExistence type="inferred from homology"/>
<keyword evidence="4" id="KW-1003">Cell membrane</keyword>
<feature type="transmembrane region" description="Helical" evidence="9">
    <location>
        <begin position="308"/>
        <end position="334"/>
    </location>
</feature>
<feature type="transmembrane region" description="Helical" evidence="9">
    <location>
        <begin position="492"/>
        <end position="522"/>
    </location>
</feature>
<dbReference type="InterPro" id="IPR001626">
    <property type="entry name" value="ABC_TroCD"/>
</dbReference>
<evidence type="ECO:0000313" key="11">
    <source>
        <dbReference type="Proteomes" id="UP001501461"/>
    </source>
</evidence>
<sequence length="603" mass="63308">MSLIEFFGNHTYRMVFFGTMVIGIVAGALGSFAYLRKQSLISDVISHAALPGTLLAFLTAVTVLGIDGRNMIGLIIGAMVVGTIAALFANAVTRATKIRIDTSMAVTLTVFFGAGMLLMRVISDGAFPGKGGIQDYLFGNASVMTVSDLRASVIVGGIALVIMLLFFKEFALRSFDPQHATVLGLNVRLIDTLTFTAIVLAIVIGVKSVGLVLMVAFIVTPPAAARQWTKSLGAVVTLSAIFGAVGSGVGAYLSIAMVNAPHRSADRVDPVRHLRCVARVLSATQYRHDGACSSSRSQRPSTRIGDRMSFVVGTALLAVVTAVACALPGVFVVLRKGSMLVDAIAHAVFPGIVVGYALTQNFDSPVLILGPALAGLIVVAGAEALNRTGLLSGDSPQGLIFPALFSIGVIMVTTQFANIHLDTHMVLAGDLNLAAYEQLEIGGVAVGPQYLYVMIGMLVVNAVFLSVFYHHLKVTTFDSQFASSLGIRSNVVNMAFMFLVSVTVTAAFNAAGAILVIALMITPPATAYLLSNNLPTMIGITVVVAIVGALVGFGAAYVLNAATSAAMSVLYGIFFVLAIGLERFRRRRRQRASQGELVVSPTV</sequence>
<feature type="transmembrane region" description="Helical" evidence="9">
    <location>
        <begin position="47"/>
        <end position="66"/>
    </location>
</feature>
<feature type="transmembrane region" description="Helical" evidence="9">
    <location>
        <begin position="534"/>
        <end position="559"/>
    </location>
</feature>
<feature type="transmembrane region" description="Helical" evidence="9">
    <location>
        <begin position="565"/>
        <end position="581"/>
    </location>
</feature>
<evidence type="ECO:0000256" key="4">
    <source>
        <dbReference type="ARBA" id="ARBA00022475"/>
    </source>
</evidence>
<evidence type="ECO:0000256" key="6">
    <source>
        <dbReference type="ARBA" id="ARBA00022989"/>
    </source>
</evidence>
<dbReference type="InterPro" id="IPR037294">
    <property type="entry name" value="ABC_BtuC-like"/>
</dbReference>
<keyword evidence="5 8" id="KW-0812">Transmembrane</keyword>
<feature type="transmembrane region" description="Helical" evidence="9">
    <location>
        <begin position="193"/>
        <end position="219"/>
    </location>
</feature>
<evidence type="ECO:0000256" key="9">
    <source>
        <dbReference type="SAM" id="Phobius"/>
    </source>
</evidence>